<reference evidence="6 7" key="1">
    <citation type="submission" date="2018-06" db="EMBL/GenBank/DDBJ databases">
        <authorList>
            <consortium name="PulseNet: The National Subtyping Network for Foodborne Disease Surveillance"/>
            <person name="Tarr C.L."/>
            <person name="Trees E."/>
            <person name="Katz L.S."/>
            <person name="Carleton-Romer H.A."/>
            <person name="Stroika S."/>
            <person name="Kucerova Z."/>
            <person name="Roache K.F."/>
            <person name="Sabol A.L."/>
            <person name="Besser J."/>
            <person name="Gerner-Smidt P."/>
        </authorList>
    </citation>
    <scope>NUCLEOTIDE SEQUENCE [LARGE SCALE GENOMIC DNA]</scope>
    <source>
        <strain evidence="6 7">PNUSAC003104</strain>
    </source>
</reference>
<dbReference type="InterPro" id="IPR002052">
    <property type="entry name" value="DNA_methylase_N6_adenine_CS"/>
</dbReference>
<gene>
    <name evidence="6" type="ORF">CT510_09105</name>
</gene>
<keyword evidence="6" id="KW-0540">Nuclease</keyword>
<dbReference type="EMBL" id="AABVLA010000054">
    <property type="protein sequence ID" value="EAJ1622788.1"/>
    <property type="molecule type" value="Genomic_DNA"/>
</dbReference>
<dbReference type="Pfam" id="PF02384">
    <property type="entry name" value="N6_Mtase"/>
    <property type="match status" value="1"/>
</dbReference>
<evidence type="ECO:0000259" key="4">
    <source>
        <dbReference type="Pfam" id="PF02384"/>
    </source>
</evidence>
<keyword evidence="7" id="KW-1185">Reference proteome</keyword>
<proteinExistence type="inferred from homology"/>
<dbReference type="Pfam" id="PF13588">
    <property type="entry name" value="HSDR_N_2"/>
    <property type="match status" value="1"/>
</dbReference>
<dbReference type="PANTHER" id="PTHR42998:SF1">
    <property type="entry name" value="TYPE I RESTRICTION ENZYME HINDI METHYLASE SUBUNIT"/>
    <property type="match status" value="1"/>
</dbReference>
<feature type="coiled-coil region" evidence="3">
    <location>
        <begin position="578"/>
        <end position="615"/>
    </location>
</feature>
<keyword evidence="2" id="KW-0680">Restriction system</keyword>
<keyword evidence="3" id="KW-0175">Coiled coil</keyword>
<sequence length="694" mass="80275">MSDIIKKALEQGYLSFDGDSIIYHTKNPSKQNYTNPEEKVRAEVFARLIIEKEYPLSHIAIEVRVTRGSNKSNTRADIVVYKNAKHQKAFIVIELKKSSQKDLREAKEQVLSYANFLQADYALATNGKEKIALYIKEDSNDLINDIPPYGGNAPIWKYLRNSENSDISKITTDELKTLLEKIHNYLWNGGKRNPAEAFSEFSKIIFTKIMDEKIAEYDPDYKLENYEFQKNRDEDKFALEKRIKGLYQKYKEKDSNVFDNALILDADEIKFLVENLESISLSETDLDIKGKVFQKFFADFFKGTAGQYFTPLNIVRFMVECFDLRQNDLVLDPSCGSGGFLLQTLQYMQEKSKKLDGEYNQKRFWHSFAEKNLYGIEINGGISQTAKMNMIIHDDGHTNVITADGLDSFENFIKKNNKFQKNTFNFIFTNPPFGSSIPASKPYFEDFSFAKSEVHFIDKIIDKKSPKDLSTQKSEILFLERYFEFLKEGGIVACVLPDGILTNSSLQNVRDYLLERFYLLASFSLPQHTFSNYGAGVKSSILVLKKKDKKAIKAFLDKKEAIQNAITQKHKDEILSLRDELKALITPLQKELKALEKMQDKDLKTQEQIATLKEKIANHRETYRYKEELVRDKICTEVSEKLKQLESYEVFMAIIENIGFDATGKELCEYEESELHTIALSFREFYQKHWGKNG</sequence>
<dbReference type="Proteomes" id="UP000535305">
    <property type="component" value="Unassembled WGS sequence"/>
</dbReference>
<comment type="caution">
    <text evidence="6">The sequence shown here is derived from an EMBL/GenBank/DDBJ whole genome shotgun (WGS) entry which is preliminary data.</text>
</comment>
<comment type="similarity">
    <text evidence="1">Belongs to the N(4)/N(6)-methyltransferase family.</text>
</comment>
<keyword evidence="6" id="KW-0255">Endonuclease</keyword>
<dbReference type="GO" id="GO:0009307">
    <property type="term" value="P:DNA restriction-modification system"/>
    <property type="evidence" value="ECO:0007669"/>
    <property type="project" value="UniProtKB-KW"/>
</dbReference>
<feature type="domain" description="DNA methylase adenine-specific" evidence="4">
    <location>
        <begin position="290"/>
        <end position="576"/>
    </location>
</feature>
<dbReference type="InterPro" id="IPR052916">
    <property type="entry name" value="Type-I_RE_MTase_Subunit"/>
</dbReference>
<dbReference type="InterPro" id="IPR003356">
    <property type="entry name" value="DNA_methylase_A-5"/>
</dbReference>
<dbReference type="InterPro" id="IPR029063">
    <property type="entry name" value="SAM-dependent_MTases_sf"/>
</dbReference>
<dbReference type="GO" id="GO:0003677">
    <property type="term" value="F:DNA binding"/>
    <property type="evidence" value="ECO:0007669"/>
    <property type="project" value="InterPro"/>
</dbReference>
<evidence type="ECO:0000256" key="2">
    <source>
        <dbReference type="ARBA" id="ARBA00022747"/>
    </source>
</evidence>
<protein>
    <submittedName>
        <fullName evidence="6">Restriction endonuclease subunit M</fullName>
    </submittedName>
</protein>
<feature type="domain" description="Type I restriction enzyme R protein N-terminal" evidence="5">
    <location>
        <begin position="36"/>
        <end position="147"/>
    </location>
</feature>
<name>A0A7U8B4R3_CAMUP</name>
<evidence type="ECO:0000256" key="3">
    <source>
        <dbReference type="SAM" id="Coils"/>
    </source>
</evidence>
<dbReference type="PRINTS" id="PR00507">
    <property type="entry name" value="N12N6MTFRASE"/>
</dbReference>
<dbReference type="Gene3D" id="3.40.50.150">
    <property type="entry name" value="Vaccinia Virus protein VP39"/>
    <property type="match status" value="1"/>
</dbReference>
<evidence type="ECO:0000313" key="6">
    <source>
        <dbReference type="EMBL" id="EAJ1622788.1"/>
    </source>
</evidence>
<dbReference type="Gene3D" id="3.90.1570.30">
    <property type="match status" value="1"/>
</dbReference>
<accession>A0A7U8B4R3</accession>
<evidence type="ECO:0000256" key="1">
    <source>
        <dbReference type="ARBA" id="ARBA00006594"/>
    </source>
</evidence>
<keyword evidence="6" id="KW-0378">Hydrolase</keyword>
<dbReference type="PANTHER" id="PTHR42998">
    <property type="entry name" value="TYPE I RESTRICTION ENZYME HINDVIIP M PROTEIN-RELATED"/>
    <property type="match status" value="1"/>
</dbReference>
<evidence type="ECO:0000259" key="5">
    <source>
        <dbReference type="Pfam" id="PF13588"/>
    </source>
</evidence>
<dbReference type="AlphaFoldDB" id="A0A7U8B4R3"/>
<dbReference type="GO" id="GO:0032259">
    <property type="term" value="P:methylation"/>
    <property type="evidence" value="ECO:0007669"/>
    <property type="project" value="InterPro"/>
</dbReference>
<evidence type="ECO:0000313" key="7">
    <source>
        <dbReference type="Proteomes" id="UP000535305"/>
    </source>
</evidence>
<dbReference type="InterPro" id="IPR029464">
    <property type="entry name" value="HSDR_N"/>
</dbReference>
<dbReference type="GO" id="GO:0004519">
    <property type="term" value="F:endonuclease activity"/>
    <property type="evidence" value="ECO:0007669"/>
    <property type="project" value="UniProtKB-KW"/>
</dbReference>
<dbReference type="GO" id="GO:0008170">
    <property type="term" value="F:N-methyltransferase activity"/>
    <property type="evidence" value="ECO:0007669"/>
    <property type="project" value="InterPro"/>
</dbReference>
<dbReference type="PROSITE" id="PS00092">
    <property type="entry name" value="N6_MTASE"/>
    <property type="match status" value="1"/>
</dbReference>
<dbReference type="SUPFAM" id="SSF53335">
    <property type="entry name" value="S-adenosyl-L-methionine-dependent methyltransferases"/>
    <property type="match status" value="1"/>
</dbReference>
<organism evidence="6 7">
    <name type="scientific">Campylobacter upsaliensis</name>
    <dbReference type="NCBI Taxonomy" id="28080"/>
    <lineage>
        <taxon>Bacteria</taxon>
        <taxon>Pseudomonadati</taxon>
        <taxon>Campylobacterota</taxon>
        <taxon>Epsilonproteobacteria</taxon>
        <taxon>Campylobacterales</taxon>
        <taxon>Campylobacteraceae</taxon>
        <taxon>Campylobacter</taxon>
    </lineage>
</organism>